<dbReference type="RefSeq" id="WP_077276131.1">
    <property type="nucleotide sequence ID" value="NZ_CP019609.1"/>
</dbReference>
<dbReference type="NCBIfam" id="TIGR00255">
    <property type="entry name" value="YicC/YloC family endoribonuclease"/>
    <property type="match status" value="1"/>
</dbReference>
<dbReference type="Pfam" id="PF08340">
    <property type="entry name" value="YicC-like_C"/>
    <property type="match status" value="1"/>
</dbReference>
<reference evidence="8 9" key="1">
    <citation type="journal article" date="2010" name="Int. J. Syst. Evol. Microbiol.">
        <title>Vagococcus penaei sp. nov., isolated from spoilage microbiota of cooked shrimp (Penaeus vannamei).</title>
        <authorList>
            <person name="Jaffres E."/>
            <person name="Prevost H."/>
            <person name="Rossero A."/>
            <person name="Joffraud J.J."/>
            <person name="Dousset X."/>
        </authorList>
    </citation>
    <scope>NUCLEOTIDE SEQUENCE [LARGE SCALE GENOMIC DNA]</scope>
    <source>
        <strain evidence="8 9">CD276</strain>
    </source>
</reference>
<gene>
    <name evidence="8" type="ORF">BW732_07380</name>
</gene>
<evidence type="ECO:0000256" key="4">
    <source>
        <dbReference type="ARBA" id="ARBA00022801"/>
    </source>
</evidence>
<keyword evidence="2" id="KW-0540">Nuclease</keyword>
<dbReference type="STRING" id="633807.BW732_07380"/>
<dbReference type="EMBL" id="CP019609">
    <property type="protein sequence ID" value="AQP54054.1"/>
    <property type="molecule type" value="Genomic_DNA"/>
</dbReference>
<evidence type="ECO:0000259" key="7">
    <source>
        <dbReference type="Pfam" id="PF08340"/>
    </source>
</evidence>
<feature type="domain" description="Endoribonuclease YicC-like C-terminal" evidence="7">
    <location>
        <begin position="177"/>
        <end position="294"/>
    </location>
</feature>
<dbReference type="AlphaFoldDB" id="A0A1Q2D6R3"/>
<evidence type="ECO:0000259" key="6">
    <source>
        <dbReference type="Pfam" id="PF03755"/>
    </source>
</evidence>
<evidence type="ECO:0000256" key="1">
    <source>
        <dbReference type="ARBA" id="ARBA00001968"/>
    </source>
</evidence>
<evidence type="ECO:0000256" key="3">
    <source>
        <dbReference type="ARBA" id="ARBA00022759"/>
    </source>
</evidence>
<feature type="domain" description="Endoribonuclease YicC-like N-terminal" evidence="6">
    <location>
        <begin position="1"/>
        <end position="158"/>
    </location>
</feature>
<organism evidence="8 9">
    <name type="scientific">Vagococcus penaei</name>
    <dbReference type="NCBI Taxonomy" id="633807"/>
    <lineage>
        <taxon>Bacteria</taxon>
        <taxon>Bacillati</taxon>
        <taxon>Bacillota</taxon>
        <taxon>Bacilli</taxon>
        <taxon>Lactobacillales</taxon>
        <taxon>Enterococcaceae</taxon>
        <taxon>Vagococcus</taxon>
    </lineage>
</organism>
<keyword evidence="9" id="KW-1185">Reference proteome</keyword>
<dbReference type="OrthoDB" id="9771229at2"/>
<evidence type="ECO:0000313" key="9">
    <source>
        <dbReference type="Proteomes" id="UP000188246"/>
    </source>
</evidence>
<dbReference type="KEGG" id="vpi:BW732_07380"/>
<dbReference type="PANTHER" id="PTHR30636:SF3">
    <property type="entry name" value="UPF0701 PROTEIN YICC"/>
    <property type="match status" value="1"/>
</dbReference>
<dbReference type="GO" id="GO:0004521">
    <property type="term" value="F:RNA endonuclease activity"/>
    <property type="evidence" value="ECO:0007669"/>
    <property type="project" value="InterPro"/>
</dbReference>
<comment type="similarity">
    <text evidence="5">Belongs to the YicC/YloC family.</text>
</comment>
<sequence length="294" mass="33457">MQSMTGFGKADLQTEAYEVTVEIKAVNHRFLDIQMRLPRELNSIEQTLKKQVKEHLLRGRIECFVTLRMINQSQQQVKINQTLLQQLVTDLSAMETSFTSESGVTANSLLQGAIMHPALFEVVDSGNLPEALFVDLQELFTIALTQLQQNRTLEGAGILAVLEAKLDLLDNRLVMIHELQADYEADYREKLQKKVFDLLGGQVDETRLLTEVALQLEKADIGEELDRLRIHSQNYRQLLKKAGAIGKEADFLTQELNREINTIGSKTSVMIIKEHVIFLKTTIEQIREQIQNVE</sequence>
<keyword evidence="4" id="KW-0378">Hydrolase</keyword>
<proteinExistence type="inferred from homology"/>
<dbReference type="InterPro" id="IPR005229">
    <property type="entry name" value="YicC/YloC-like"/>
</dbReference>
<comment type="cofactor">
    <cofactor evidence="1">
        <name>a divalent metal cation</name>
        <dbReference type="ChEBI" id="CHEBI:60240"/>
    </cofactor>
</comment>
<evidence type="ECO:0000256" key="5">
    <source>
        <dbReference type="ARBA" id="ARBA00035648"/>
    </source>
</evidence>
<evidence type="ECO:0000256" key="2">
    <source>
        <dbReference type="ARBA" id="ARBA00022722"/>
    </source>
</evidence>
<keyword evidence="3" id="KW-0255">Endonuclease</keyword>
<protein>
    <submittedName>
        <fullName evidence="8">YicC family protein</fullName>
    </submittedName>
</protein>
<dbReference type="InterPro" id="IPR013527">
    <property type="entry name" value="YicC-like_N"/>
</dbReference>
<evidence type="ECO:0000313" key="8">
    <source>
        <dbReference type="EMBL" id="AQP54054.1"/>
    </source>
</evidence>
<dbReference type="Proteomes" id="UP000188246">
    <property type="component" value="Chromosome"/>
</dbReference>
<name>A0A1Q2D6R3_9ENTE</name>
<dbReference type="Pfam" id="PF03755">
    <property type="entry name" value="YicC-like_N"/>
    <property type="match status" value="1"/>
</dbReference>
<accession>A0A1Q2D6R3</accession>
<dbReference type="InterPro" id="IPR013551">
    <property type="entry name" value="YicC-like_C"/>
</dbReference>
<dbReference type="PANTHER" id="PTHR30636">
    <property type="entry name" value="UPF0701 PROTEIN YICC"/>
    <property type="match status" value="1"/>
</dbReference>
<dbReference type="GO" id="GO:0016787">
    <property type="term" value="F:hydrolase activity"/>
    <property type="evidence" value="ECO:0007669"/>
    <property type="project" value="UniProtKB-KW"/>
</dbReference>